<keyword evidence="1" id="KW-0472">Membrane</keyword>
<reference key="3">
    <citation type="submission" date="2010-02" db="EMBL/GenBank/DDBJ databases">
        <title>Complete genome sequence of Thermosphaera aggregans type strain (M11TL).</title>
        <authorList>
            <consortium name="US DOE Joint Genome Institute (JGI-PGF)"/>
            <person name="Spring S."/>
            <person name="Lapidus A."/>
            <person name="Munk C."/>
            <person name="Schroeder M."/>
            <person name="Glavina Del Rio T."/>
            <person name="Tice H."/>
            <person name="Copeland A."/>
            <person name="Cheng J.-F."/>
            <person name="Lucas S."/>
            <person name="Chen F."/>
            <person name="Nolan M."/>
            <person name="Bruce D."/>
            <person name="Goodwin L."/>
            <person name="Pitluck S."/>
            <person name="Ivanova N."/>
            <person name="Mavromatis K."/>
            <person name="Ovchinnikova G."/>
            <person name="Pati A."/>
            <person name="Chen A."/>
            <person name="Palaniappan K."/>
            <person name="Land M."/>
            <person name="Hauser L."/>
            <person name="Chang Y.-J."/>
            <person name="Jeffries C.C."/>
            <person name="Brettin T."/>
            <person name="Detter J.C."/>
            <person name="Tapia R."/>
            <person name="Han C."/>
            <person name="Chain P."/>
            <person name="Heimerl T."/>
            <person name="Weik F."/>
            <person name="Goker M."/>
            <person name="Rachel R."/>
            <person name="Bristow J."/>
            <person name="Eisen J.A."/>
            <person name="Markowitz V."/>
            <person name="Hugenholtz P."/>
            <person name="Kyrpides N.C."/>
            <person name="Klenk H.-P."/>
        </authorList>
    </citation>
    <scope>NUCLEOTIDE SEQUENCE</scope>
    <source>
        <strain>DSM 11486</strain>
    </source>
</reference>
<dbReference type="PANTHER" id="PTHR43685">
    <property type="entry name" value="GLYCOSYLTRANSFERASE"/>
    <property type="match status" value="1"/>
</dbReference>
<dbReference type="AlphaFoldDB" id="D5U150"/>
<dbReference type="GeneID" id="9165590"/>
<evidence type="ECO:0000313" key="3">
    <source>
        <dbReference type="EMBL" id="ADG90850.1"/>
    </source>
</evidence>
<dbReference type="eggNOG" id="arCOG01385">
    <property type="taxonomic scope" value="Archaea"/>
</dbReference>
<keyword evidence="1" id="KW-1133">Transmembrane helix</keyword>
<dbReference type="Proteomes" id="UP000002376">
    <property type="component" value="Chromosome"/>
</dbReference>
<dbReference type="SUPFAM" id="SSF53448">
    <property type="entry name" value="Nucleotide-diphospho-sugar transferases"/>
    <property type="match status" value="1"/>
</dbReference>
<feature type="domain" description="Glycosyltransferase 2-like" evidence="2">
    <location>
        <begin position="8"/>
        <end position="129"/>
    </location>
</feature>
<evidence type="ECO:0000256" key="1">
    <source>
        <dbReference type="SAM" id="Phobius"/>
    </source>
</evidence>
<reference evidence="4" key="2">
    <citation type="journal article" date="2010" name="Stand. Genomic Sci.">
        <title>Complete genome sequence of Thermosphaera aggregans type strain (M11TLT).</title>
        <authorList>
            <person name="Spring S."/>
            <person name="Rachel R."/>
            <person name="Lapidus A."/>
            <person name="Davenport K."/>
            <person name="Tice H."/>
            <person name="Copeland A."/>
            <person name="Cheng J.-F."/>
            <person name="Lucas S."/>
            <person name="Chen F."/>
            <person name="Nolan M."/>
            <person name="Bruce D."/>
            <person name="Goodwin L."/>
            <person name="Pitluck S."/>
            <person name="Ivanova N."/>
            <person name="Mavromatis K."/>
            <person name="Ovchinnikova G."/>
            <person name="Pati A."/>
            <person name="Chen A."/>
            <person name="Palaniappan K."/>
            <person name="Land M."/>
            <person name="Hauser L."/>
            <person name="Chang Y.-J."/>
            <person name="Jeffries C.C."/>
            <person name="Brettin T."/>
            <person name="Detter J.C."/>
            <person name="Tapia R."/>
            <person name="Han C."/>
            <person name="Heimerl T."/>
            <person name="Weikl F."/>
            <person name="Brambilla E."/>
            <person name="Goker M."/>
            <person name="Bristow J."/>
            <person name="Eisen J.A."/>
            <person name="Markowitz V."/>
            <person name="Hugenholtz P."/>
            <person name="Kyrpides N.C."/>
            <person name="Klenk H.-P."/>
        </authorList>
    </citation>
    <scope>NUCLEOTIDE SEQUENCE [LARGE SCALE GENOMIC DNA]</scope>
    <source>
        <strain evidence="4">DSM 11486 / M11TL</strain>
    </source>
</reference>
<feature type="transmembrane region" description="Helical" evidence="1">
    <location>
        <begin position="313"/>
        <end position="336"/>
    </location>
</feature>
<feature type="transmembrane region" description="Helical" evidence="1">
    <location>
        <begin position="263"/>
        <end position="293"/>
    </location>
</feature>
<protein>
    <submittedName>
        <fullName evidence="3">Glycosyl transferase family 2</fullName>
    </submittedName>
</protein>
<name>D5U150_THEAM</name>
<evidence type="ECO:0000259" key="2">
    <source>
        <dbReference type="Pfam" id="PF00535"/>
    </source>
</evidence>
<dbReference type="CAZy" id="GT2">
    <property type="family name" value="Glycosyltransferase Family 2"/>
</dbReference>
<dbReference type="PANTHER" id="PTHR43685:SF2">
    <property type="entry name" value="GLYCOSYLTRANSFERASE 2-LIKE DOMAIN-CONTAINING PROTEIN"/>
    <property type="match status" value="1"/>
</dbReference>
<dbReference type="GO" id="GO:0016740">
    <property type="term" value="F:transferase activity"/>
    <property type="evidence" value="ECO:0007669"/>
    <property type="project" value="UniProtKB-KW"/>
</dbReference>
<dbReference type="STRING" id="633148.Tagg_0576"/>
<keyword evidence="4" id="KW-1185">Reference proteome</keyword>
<keyword evidence="3" id="KW-0808">Transferase</keyword>
<dbReference type="InterPro" id="IPR050834">
    <property type="entry name" value="Glycosyltransf_2"/>
</dbReference>
<dbReference type="Gene3D" id="3.90.550.10">
    <property type="entry name" value="Spore Coat Polysaccharide Biosynthesis Protein SpsA, Chain A"/>
    <property type="match status" value="1"/>
</dbReference>
<dbReference type="HOGENOM" id="CLU_805665_0_0_2"/>
<dbReference type="KEGG" id="tag:Tagg_0576"/>
<accession>D5U150</accession>
<sequence>MKEIKYITIIIPVYNSEKTLPLVLDSLLRLEYPHKYIRIVIVDDSSTDTSPQIAMEFKQKYEEKFHSIEVVRLSQRETTSKVRNEGIKRALPGSYLMFLDSDVVLNPTTLTKLIELAESDPRIGAVGGLCLTSNPSLFEKVMWCRYLGKIAEGPAGTGALLVKWEVFERVGFFNEKLGYPKTIYEDLEYIMRIRKHGCKVLIDGREPLLHIKFVPAGSSHSKSSKLRLVKQTLKRFVLYTSLRKAYALYEVLKIAPLKYKLEYVIYMLIPFALMLTSLYSTIVTLLLLFIMVFSSSLYSLIVYPQNTTLILRILAGPAILLSRVLRALALVSYIIVKPLYDKKMV</sequence>
<dbReference type="InterPro" id="IPR029044">
    <property type="entry name" value="Nucleotide-diphossugar_trans"/>
</dbReference>
<keyword evidence="1" id="KW-0812">Transmembrane</keyword>
<dbReference type="CDD" id="cd00761">
    <property type="entry name" value="Glyco_tranf_GTA_type"/>
    <property type="match status" value="1"/>
</dbReference>
<dbReference type="RefSeq" id="WP_013129443.1">
    <property type="nucleotide sequence ID" value="NC_014160.1"/>
</dbReference>
<dbReference type="Pfam" id="PF00535">
    <property type="entry name" value="Glycos_transf_2"/>
    <property type="match status" value="1"/>
</dbReference>
<evidence type="ECO:0000313" key="4">
    <source>
        <dbReference type="Proteomes" id="UP000002376"/>
    </source>
</evidence>
<proteinExistence type="predicted"/>
<reference evidence="3 4" key="1">
    <citation type="journal article" date="2010" name="Stand. Genomic Sci.">
        <title>Complete genome sequence of Thermosphaera aggregans type strain (M11TL).</title>
        <authorList>
            <person name="Spring S."/>
            <person name="Rachel R."/>
            <person name="Lapidus A."/>
            <person name="Davenport K."/>
            <person name="Tice H."/>
            <person name="Copeland A."/>
            <person name="Cheng J.F."/>
            <person name="Lucas S."/>
            <person name="Chen F."/>
            <person name="Nolan M."/>
            <person name="Bruce D."/>
            <person name="Goodwin L."/>
            <person name="Pitluck S."/>
            <person name="Ivanova N."/>
            <person name="Mavromatis K."/>
            <person name="Ovchinnikova G."/>
            <person name="Pati A."/>
            <person name="Chen A."/>
            <person name="Palaniappan K."/>
            <person name="Land M."/>
            <person name="Hauser L."/>
            <person name="Chang Y.J."/>
            <person name="Jeffries C.C."/>
            <person name="Brettin T."/>
            <person name="Detter J.C."/>
            <person name="Tapia R."/>
            <person name="Han C."/>
            <person name="Heimerl T."/>
            <person name="Weikl F."/>
            <person name="Brambilla E."/>
            <person name="Goker M."/>
            <person name="Bristow J."/>
            <person name="Eisen J.A."/>
            <person name="Markowitz V."/>
            <person name="Hugenholtz P."/>
            <person name="Kyrpides N.C."/>
            <person name="Klenk H.P."/>
        </authorList>
    </citation>
    <scope>NUCLEOTIDE SEQUENCE [LARGE SCALE GENOMIC DNA]</scope>
    <source>
        <strain evidence="4">DSM 11486 / M11TL</strain>
    </source>
</reference>
<organism evidence="3 4">
    <name type="scientific">Thermosphaera aggregans (strain DSM 11486 / M11TL)</name>
    <dbReference type="NCBI Taxonomy" id="633148"/>
    <lineage>
        <taxon>Archaea</taxon>
        <taxon>Thermoproteota</taxon>
        <taxon>Thermoprotei</taxon>
        <taxon>Desulfurococcales</taxon>
        <taxon>Desulfurococcaceae</taxon>
        <taxon>Thermosphaera</taxon>
    </lineage>
</organism>
<dbReference type="EMBL" id="CP001939">
    <property type="protein sequence ID" value="ADG90850.1"/>
    <property type="molecule type" value="Genomic_DNA"/>
</dbReference>
<dbReference type="InterPro" id="IPR001173">
    <property type="entry name" value="Glyco_trans_2-like"/>
</dbReference>
<gene>
    <name evidence="3" type="ordered locus">Tagg_0576</name>
</gene>
<dbReference type="OrthoDB" id="11098at2157"/>